<sequence>MAASLPHPTNEWLLLQDKFYRRHKIYDLVWRNVHLDKFRVVGAPYGGPLDNLLGRDYPMLPVRNLLLQLFCALYTDLVPLSAYFHLMDMLHLFAVAVQGDGIRVVAMHWNSQEQLVCVLHDGSVRIYNLDGEYKQFSLGQVAKDHSVIDCKFWGEGLVALTGNYKLVAVNNMQEPRPRILADPSLSAPPCSWAVIPPRMTLSGHVEVYVATQSTIWIIDSREAQDQLVHEGPVRMISVSPNGKFLGLYMEDGRVWVVSSDFQTSLSEYRIDPAHGRPPSQLVWCGTDAVCVNLDTSLTLIGPFGDSLSFHYPSPVHLVQEIDGVRVVSDERCEFFHKVPAATEAAFKIGSTSPAAMLYDAFEYYERRNPKADENVRNIRSELTGAVDTLIEAAGEELDQAQQRALLRAASFGKSFLDLYNGNRLVDMCRLLRVLNAFRQSDVAIPLTYHQFCALTADEWVDRLIHRRLHLLALRVCTYLRLNPDRVYVHWACVKVKASTSDEDTLYRLLLEKLGDKHGLSFAEIAHTANHLGYEKLAARLLEHEPRAADQVPLLMSMGKDPLALHKAVESGDADLIYYVLLYLYKQYSLGDFFRVVSQSPQATSLIKTFFRQDPQPEQRQRNLQVLRDFYYQEDCRVDAAYLDLQESFTTEDPQACVRCISSAADLLREDKDRGFESKACQDQIKLLQSQADLLKTTGRSFDGLSVSQTVFRCVLQGLGSKASQLRNEFKIPDKRFWRIKLRALVTKRDWTELEKFSRAKKSPIGYEAFVQECIQALNPREALRYIPRCEPDARARWYLAVDEYAEAGRAAFAVKDYDTLTEARQKARNQVTIQELDALLAQLKVK</sequence>
<dbReference type="GO" id="GO:0030897">
    <property type="term" value="C:HOPS complex"/>
    <property type="evidence" value="ECO:0007669"/>
    <property type="project" value="TreeGrafter"/>
</dbReference>
<dbReference type="Gene3D" id="2.130.10.10">
    <property type="entry name" value="YVTN repeat-like/Quinoprotein amine dehydrogenase"/>
    <property type="match status" value="1"/>
</dbReference>
<comment type="caution">
    <text evidence="5">The sequence shown here is derived from an EMBL/GenBank/DDBJ whole genome shotgun (WGS) entry which is preliminary data.</text>
</comment>
<dbReference type="PANTHER" id="PTHR12811:SF0">
    <property type="entry name" value="VACUOLAR PROTEIN SORTING-ASSOCIATED PROTEIN 16 HOMOLOG"/>
    <property type="match status" value="1"/>
</dbReference>
<dbReference type="EMBL" id="JANBPT010000106">
    <property type="protein sequence ID" value="KAJ1927696.1"/>
    <property type="molecule type" value="Genomic_DNA"/>
</dbReference>
<dbReference type="AlphaFoldDB" id="A0A9W8AIM5"/>
<accession>A0A9W8AIM5</accession>
<keyword evidence="6" id="KW-1185">Reference proteome</keyword>
<evidence type="ECO:0000313" key="5">
    <source>
        <dbReference type="EMBL" id="KAJ1927696.1"/>
    </source>
</evidence>
<dbReference type="OrthoDB" id="1792at2759"/>
<protein>
    <recommendedName>
        <fullName evidence="2">Probable vacuolar protein sorting-associated protein 16 homolog</fullName>
    </recommendedName>
</protein>
<dbReference type="InterPro" id="IPR006926">
    <property type="entry name" value="Vps16_N"/>
</dbReference>
<dbReference type="GO" id="GO:0006886">
    <property type="term" value="P:intracellular protein transport"/>
    <property type="evidence" value="ECO:0007669"/>
    <property type="project" value="InterPro"/>
</dbReference>
<gene>
    <name evidence="5" type="primary">vps16_1</name>
    <name evidence="5" type="ORF">IWQ60_002711</name>
</gene>
<dbReference type="InterPro" id="IPR038132">
    <property type="entry name" value="Vps16_C_sf"/>
</dbReference>
<dbReference type="InterPro" id="IPR006925">
    <property type="entry name" value="Vps16_C"/>
</dbReference>
<evidence type="ECO:0000256" key="2">
    <source>
        <dbReference type="PIRNR" id="PIRNR007949"/>
    </source>
</evidence>
<dbReference type="GO" id="GO:0005768">
    <property type="term" value="C:endosome"/>
    <property type="evidence" value="ECO:0007669"/>
    <property type="project" value="TreeGrafter"/>
</dbReference>
<evidence type="ECO:0000313" key="6">
    <source>
        <dbReference type="Proteomes" id="UP001150569"/>
    </source>
</evidence>
<keyword evidence="2" id="KW-0653">Protein transport</keyword>
<dbReference type="InterPro" id="IPR016534">
    <property type="entry name" value="VPS16"/>
</dbReference>
<dbReference type="GO" id="GO:0042144">
    <property type="term" value="P:vacuole fusion, non-autophagic"/>
    <property type="evidence" value="ECO:0007669"/>
    <property type="project" value="TreeGrafter"/>
</dbReference>
<dbReference type="SUPFAM" id="SSF50978">
    <property type="entry name" value="WD40 repeat-like"/>
    <property type="match status" value="1"/>
</dbReference>
<dbReference type="InterPro" id="IPR036322">
    <property type="entry name" value="WD40_repeat_dom_sf"/>
</dbReference>
<feature type="domain" description="Vps16 C-terminal" evidence="3">
    <location>
        <begin position="519"/>
        <end position="827"/>
    </location>
</feature>
<dbReference type="Pfam" id="PF04841">
    <property type="entry name" value="Vps16_N"/>
    <property type="match status" value="1"/>
</dbReference>
<dbReference type="Gene3D" id="1.10.150.780">
    <property type="entry name" value="Vps16, C-terminal region"/>
    <property type="match status" value="1"/>
</dbReference>
<dbReference type="GO" id="GO:0016197">
    <property type="term" value="P:endosomal transport"/>
    <property type="evidence" value="ECO:0007669"/>
    <property type="project" value="TreeGrafter"/>
</dbReference>
<dbReference type="PANTHER" id="PTHR12811">
    <property type="entry name" value="VACUOLAR PROTEIN SORTING VPS16"/>
    <property type="match status" value="1"/>
</dbReference>
<evidence type="ECO:0000259" key="3">
    <source>
        <dbReference type="Pfam" id="PF04840"/>
    </source>
</evidence>
<feature type="domain" description="Vps16 N-terminal" evidence="4">
    <location>
        <begin position="8"/>
        <end position="425"/>
    </location>
</feature>
<comment type="similarity">
    <text evidence="1 2">Belongs to the VPS16 family.</text>
</comment>
<evidence type="ECO:0000259" key="4">
    <source>
        <dbReference type="Pfam" id="PF04841"/>
    </source>
</evidence>
<dbReference type="Pfam" id="PF04840">
    <property type="entry name" value="Vps16_C"/>
    <property type="match status" value="1"/>
</dbReference>
<dbReference type="Proteomes" id="UP001150569">
    <property type="component" value="Unassembled WGS sequence"/>
</dbReference>
<dbReference type="PIRSF" id="PIRSF007949">
    <property type="entry name" value="VPS16"/>
    <property type="match status" value="1"/>
</dbReference>
<dbReference type="InterPro" id="IPR015943">
    <property type="entry name" value="WD40/YVTN_repeat-like_dom_sf"/>
</dbReference>
<proteinExistence type="inferred from homology"/>
<evidence type="ECO:0000256" key="1">
    <source>
        <dbReference type="ARBA" id="ARBA00009250"/>
    </source>
</evidence>
<keyword evidence="2" id="KW-0813">Transport</keyword>
<reference evidence="5" key="1">
    <citation type="submission" date="2022-07" db="EMBL/GenBank/DDBJ databases">
        <title>Phylogenomic reconstructions and comparative analyses of Kickxellomycotina fungi.</title>
        <authorList>
            <person name="Reynolds N.K."/>
            <person name="Stajich J.E."/>
            <person name="Barry K."/>
            <person name="Grigoriev I.V."/>
            <person name="Crous P."/>
            <person name="Smith M.E."/>
        </authorList>
    </citation>
    <scope>NUCLEOTIDE SEQUENCE</scope>
    <source>
        <strain evidence="5">RSA 861</strain>
    </source>
</reference>
<name>A0A9W8AIM5_9FUNG</name>
<organism evidence="5 6">
    <name type="scientific">Tieghemiomyces parasiticus</name>
    <dbReference type="NCBI Taxonomy" id="78921"/>
    <lineage>
        <taxon>Eukaryota</taxon>
        <taxon>Fungi</taxon>
        <taxon>Fungi incertae sedis</taxon>
        <taxon>Zoopagomycota</taxon>
        <taxon>Kickxellomycotina</taxon>
        <taxon>Dimargaritomycetes</taxon>
        <taxon>Dimargaritales</taxon>
        <taxon>Dimargaritaceae</taxon>
        <taxon>Tieghemiomyces</taxon>
    </lineage>
</organism>
<dbReference type="GO" id="GO:0003779">
    <property type="term" value="F:actin binding"/>
    <property type="evidence" value="ECO:0007669"/>
    <property type="project" value="TreeGrafter"/>
</dbReference>
<comment type="function">
    <text evidence="2">Essential for vacuolar protein sorting. Required for vacuole biogenesis, stability and to maintain vacuole morphology.</text>
</comment>